<keyword evidence="3" id="KW-1185">Reference proteome</keyword>
<dbReference type="AlphaFoldDB" id="A0A4R2P4U9"/>
<evidence type="ECO:0000259" key="1">
    <source>
        <dbReference type="PROSITE" id="PS51725"/>
    </source>
</evidence>
<dbReference type="InterPro" id="IPR011008">
    <property type="entry name" value="Dimeric_a/b-barrel"/>
</dbReference>
<dbReference type="Pfam" id="PF03992">
    <property type="entry name" value="ABM"/>
    <property type="match status" value="1"/>
</dbReference>
<gene>
    <name evidence="2" type="ORF">EV207_10884</name>
</gene>
<dbReference type="GO" id="GO:0004497">
    <property type="term" value="F:monooxygenase activity"/>
    <property type="evidence" value="ECO:0007669"/>
    <property type="project" value="UniProtKB-KW"/>
</dbReference>
<organism evidence="2 3">
    <name type="scientific">Scopulibacillus darangshiensis</name>
    <dbReference type="NCBI Taxonomy" id="442528"/>
    <lineage>
        <taxon>Bacteria</taxon>
        <taxon>Bacillati</taxon>
        <taxon>Bacillota</taxon>
        <taxon>Bacilli</taxon>
        <taxon>Bacillales</taxon>
        <taxon>Sporolactobacillaceae</taxon>
        <taxon>Scopulibacillus</taxon>
    </lineage>
</organism>
<accession>A0A4R2P4U9</accession>
<name>A0A4R2P4U9_9BACL</name>
<reference evidence="2 3" key="1">
    <citation type="submission" date="2019-03" db="EMBL/GenBank/DDBJ databases">
        <title>Genomic Encyclopedia of Type Strains, Phase IV (KMG-IV): sequencing the most valuable type-strain genomes for metagenomic binning, comparative biology and taxonomic classification.</title>
        <authorList>
            <person name="Goeker M."/>
        </authorList>
    </citation>
    <scope>NUCLEOTIDE SEQUENCE [LARGE SCALE GENOMIC DNA]</scope>
    <source>
        <strain evidence="2 3">DSM 19377</strain>
    </source>
</reference>
<comment type="caution">
    <text evidence="2">The sequence shown here is derived from an EMBL/GenBank/DDBJ whole genome shotgun (WGS) entry which is preliminary data.</text>
</comment>
<dbReference type="InterPro" id="IPR007138">
    <property type="entry name" value="ABM_dom"/>
</dbReference>
<dbReference type="EMBL" id="SLXK01000008">
    <property type="protein sequence ID" value="TCP29792.1"/>
    <property type="molecule type" value="Genomic_DNA"/>
</dbReference>
<dbReference type="PROSITE" id="PS51725">
    <property type="entry name" value="ABM"/>
    <property type="match status" value="1"/>
</dbReference>
<dbReference type="Proteomes" id="UP000295416">
    <property type="component" value="Unassembled WGS sequence"/>
</dbReference>
<dbReference type="SUPFAM" id="SSF54909">
    <property type="entry name" value="Dimeric alpha+beta barrel"/>
    <property type="match status" value="1"/>
</dbReference>
<feature type="domain" description="ABM" evidence="1">
    <location>
        <begin position="2"/>
        <end position="92"/>
    </location>
</feature>
<dbReference type="RefSeq" id="WP_132745387.1">
    <property type="nucleotide sequence ID" value="NZ_SLXK01000008.1"/>
</dbReference>
<dbReference type="Gene3D" id="3.30.70.100">
    <property type="match status" value="1"/>
</dbReference>
<keyword evidence="2" id="KW-0503">Monooxygenase</keyword>
<keyword evidence="2" id="KW-0560">Oxidoreductase</keyword>
<proteinExistence type="predicted"/>
<protein>
    <submittedName>
        <fullName evidence="2">Heme-degrading monooxygenase HmoA</fullName>
    </submittedName>
</protein>
<sequence>MILEAAMLHVKEGMEGEFEAAFRKASHIISSMKGYIDHECHKCIEAEGKYLLLVKWETLEDHTVGFRQSQKYQEWKRLLHHFYDPFPTVEHFKKVAKG</sequence>
<evidence type="ECO:0000313" key="2">
    <source>
        <dbReference type="EMBL" id="TCP29792.1"/>
    </source>
</evidence>
<dbReference type="OrthoDB" id="9798157at2"/>
<evidence type="ECO:0000313" key="3">
    <source>
        <dbReference type="Proteomes" id="UP000295416"/>
    </source>
</evidence>